<organism evidence="1 2">
    <name type="scientific">Arachis hypogaea</name>
    <name type="common">Peanut</name>
    <dbReference type="NCBI Taxonomy" id="3818"/>
    <lineage>
        <taxon>Eukaryota</taxon>
        <taxon>Viridiplantae</taxon>
        <taxon>Streptophyta</taxon>
        <taxon>Embryophyta</taxon>
        <taxon>Tracheophyta</taxon>
        <taxon>Spermatophyta</taxon>
        <taxon>Magnoliopsida</taxon>
        <taxon>eudicotyledons</taxon>
        <taxon>Gunneridae</taxon>
        <taxon>Pentapetalae</taxon>
        <taxon>rosids</taxon>
        <taxon>fabids</taxon>
        <taxon>Fabales</taxon>
        <taxon>Fabaceae</taxon>
        <taxon>Papilionoideae</taxon>
        <taxon>50 kb inversion clade</taxon>
        <taxon>dalbergioids sensu lato</taxon>
        <taxon>Dalbergieae</taxon>
        <taxon>Pterocarpus clade</taxon>
        <taxon>Arachis</taxon>
    </lineage>
</organism>
<evidence type="ECO:0000313" key="2">
    <source>
        <dbReference type="Proteomes" id="UP000289738"/>
    </source>
</evidence>
<gene>
    <name evidence="1" type="ORF">Ahy_A04g018027</name>
</gene>
<dbReference type="AlphaFoldDB" id="A0A445DCN4"/>
<evidence type="ECO:0000313" key="1">
    <source>
        <dbReference type="EMBL" id="RYR60938.1"/>
    </source>
</evidence>
<sequence length="74" mass="8329">MNLFDSDLAEKVKVGGVEESERELYFSITNNPILISVHSHSSLFLKPPQIYSLIGASGKWPWSPQPKCVMQTHN</sequence>
<protein>
    <submittedName>
        <fullName evidence="1">Uncharacterized protein</fullName>
    </submittedName>
</protein>
<keyword evidence="2" id="KW-1185">Reference proteome</keyword>
<comment type="caution">
    <text evidence="1">The sequence shown here is derived from an EMBL/GenBank/DDBJ whole genome shotgun (WGS) entry which is preliminary data.</text>
</comment>
<dbReference type="EMBL" id="SDMP01000004">
    <property type="protein sequence ID" value="RYR60938.1"/>
    <property type="molecule type" value="Genomic_DNA"/>
</dbReference>
<dbReference type="Proteomes" id="UP000289738">
    <property type="component" value="Chromosome A04"/>
</dbReference>
<proteinExistence type="predicted"/>
<name>A0A445DCN4_ARAHY</name>
<reference evidence="1 2" key="1">
    <citation type="submission" date="2019-01" db="EMBL/GenBank/DDBJ databases">
        <title>Sequencing of cultivated peanut Arachis hypogaea provides insights into genome evolution and oil improvement.</title>
        <authorList>
            <person name="Chen X."/>
        </authorList>
    </citation>
    <scope>NUCLEOTIDE SEQUENCE [LARGE SCALE GENOMIC DNA]</scope>
    <source>
        <strain evidence="2">cv. Fuhuasheng</strain>
        <tissue evidence="1">Leaves</tissue>
    </source>
</reference>
<accession>A0A445DCN4</accession>